<organism evidence="7 8">
    <name type="scientific">Desulfolithobacter dissulfuricans</name>
    <dbReference type="NCBI Taxonomy" id="2795293"/>
    <lineage>
        <taxon>Bacteria</taxon>
        <taxon>Pseudomonadati</taxon>
        <taxon>Thermodesulfobacteriota</taxon>
        <taxon>Desulfobulbia</taxon>
        <taxon>Desulfobulbales</taxon>
        <taxon>Desulfobulbaceae</taxon>
        <taxon>Desulfolithobacter</taxon>
    </lineage>
</organism>
<proteinExistence type="predicted"/>
<evidence type="ECO:0000259" key="6">
    <source>
        <dbReference type="Pfam" id="PF23914"/>
    </source>
</evidence>
<evidence type="ECO:0000256" key="1">
    <source>
        <dbReference type="ARBA" id="ARBA00022737"/>
    </source>
</evidence>
<dbReference type="InterPro" id="IPR019734">
    <property type="entry name" value="TPR_rpt"/>
</dbReference>
<sequence length="202" mass="22074">MASEKKYTLQTLLISVSIALFAGFLSGVVYSVFNAPPAGHNHPPTSQNAGDPDMTRAIASLEQETKNNPDNVAAWVQLGHAYFDSNQPAKAIRAYNKALELQPGDTNVLTDLAVMYRRNKQPEEAIATLDRALKINPRHEQALFNKGVILINDFQDVDGALAVWEELVRINPMAKGPSGALVSDIIKQVRAQVAAQQKEAEK</sequence>
<evidence type="ECO:0000313" key="8">
    <source>
        <dbReference type="Proteomes" id="UP001063350"/>
    </source>
</evidence>
<dbReference type="SUPFAM" id="SSF48452">
    <property type="entry name" value="TPR-like"/>
    <property type="match status" value="1"/>
</dbReference>
<name>A0A915TY04_9BACT</name>
<accession>A0A915TY04</accession>
<dbReference type="InterPro" id="IPR056413">
    <property type="entry name" value="TPR_CcmH_CycH"/>
</dbReference>
<dbReference type="InterPro" id="IPR051685">
    <property type="entry name" value="Ycf3/AcsC/BcsC/TPR_MFPF"/>
</dbReference>
<feature type="repeat" description="TPR" evidence="4">
    <location>
        <begin position="106"/>
        <end position="139"/>
    </location>
</feature>
<feature type="transmembrane region" description="Helical" evidence="5">
    <location>
        <begin position="12"/>
        <end position="33"/>
    </location>
</feature>
<dbReference type="PANTHER" id="PTHR44943">
    <property type="entry name" value="CELLULOSE SYNTHASE OPERON PROTEIN C"/>
    <property type="match status" value="1"/>
</dbReference>
<dbReference type="PROSITE" id="PS50293">
    <property type="entry name" value="TPR_REGION"/>
    <property type="match status" value="1"/>
</dbReference>
<keyword evidence="8" id="KW-1185">Reference proteome</keyword>
<keyword evidence="3" id="KW-0793">Thylakoid</keyword>
<reference evidence="7" key="1">
    <citation type="submission" date="2020-12" db="EMBL/GenBank/DDBJ databases">
        <title>Desulfobium dissulfuricans gen. nov., sp. nov., a novel mesophilic, sulfate-reducing bacterium isolated from a deep-sea hydrothermal vent.</title>
        <authorList>
            <person name="Hashimoto Y."/>
            <person name="Tame A."/>
            <person name="Sawayama S."/>
            <person name="Miyazaki J."/>
            <person name="Takai K."/>
            <person name="Nakagawa S."/>
        </authorList>
    </citation>
    <scope>NUCLEOTIDE SEQUENCE</scope>
    <source>
        <strain evidence="7">GF1</strain>
    </source>
</reference>
<dbReference type="RefSeq" id="WP_267927788.1">
    <property type="nucleotide sequence ID" value="NZ_AP024233.1"/>
</dbReference>
<dbReference type="PANTHER" id="PTHR44943:SF9">
    <property type="entry name" value="TPR-REPEAT-CONTAINING PROTEIN"/>
    <property type="match status" value="1"/>
</dbReference>
<keyword evidence="5" id="KW-0472">Membrane</keyword>
<dbReference type="Pfam" id="PF23914">
    <property type="entry name" value="TPR_CcmH_CycH"/>
    <property type="match status" value="1"/>
</dbReference>
<dbReference type="PROSITE" id="PS50005">
    <property type="entry name" value="TPR"/>
    <property type="match status" value="2"/>
</dbReference>
<dbReference type="AlphaFoldDB" id="A0A915TY04"/>
<feature type="domain" description="Cytochrome c-type biogenesis protein H TPR" evidence="6">
    <location>
        <begin position="46"/>
        <end position="170"/>
    </location>
</feature>
<gene>
    <name evidence="7" type="ORF">GF1_02240</name>
</gene>
<dbReference type="KEGG" id="ddu:GF1_02240"/>
<dbReference type="SMART" id="SM00028">
    <property type="entry name" value="TPR"/>
    <property type="match status" value="2"/>
</dbReference>
<dbReference type="EMBL" id="AP024233">
    <property type="protein sequence ID" value="BCO07848.1"/>
    <property type="molecule type" value="Genomic_DNA"/>
</dbReference>
<feature type="repeat" description="TPR" evidence="4">
    <location>
        <begin position="72"/>
        <end position="105"/>
    </location>
</feature>
<evidence type="ECO:0000256" key="3">
    <source>
        <dbReference type="ARBA" id="ARBA00023078"/>
    </source>
</evidence>
<evidence type="ECO:0000256" key="2">
    <source>
        <dbReference type="ARBA" id="ARBA00022803"/>
    </source>
</evidence>
<keyword evidence="2 4" id="KW-0802">TPR repeat</keyword>
<dbReference type="Proteomes" id="UP001063350">
    <property type="component" value="Chromosome"/>
</dbReference>
<protein>
    <recommendedName>
        <fullName evidence="6">Cytochrome c-type biogenesis protein H TPR domain-containing protein</fullName>
    </recommendedName>
</protein>
<evidence type="ECO:0000256" key="4">
    <source>
        <dbReference type="PROSITE-ProRule" id="PRU00339"/>
    </source>
</evidence>
<keyword evidence="5" id="KW-0812">Transmembrane</keyword>
<keyword evidence="1" id="KW-0677">Repeat</keyword>
<dbReference type="Gene3D" id="1.25.40.10">
    <property type="entry name" value="Tetratricopeptide repeat domain"/>
    <property type="match status" value="1"/>
</dbReference>
<dbReference type="InterPro" id="IPR011990">
    <property type="entry name" value="TPR-like_helical_dom_sf"/>
</dbReference>
<evidence type="ECO:0000313" key="7">
    <source>
        <dbReference type="EMBL" id="BCO07848.1"/>
    </source>
</evidence>
<evidence type="ECO:0000256" key="5">
    <source>
        <dbReference type="SAM" id="Phobius"/>
    </source>
</evidence>
<keyword evidence="5" id="KW-1133">Transmembrane helix</keyword>